<dbReference type="EMBL" id="CP027668">
    <property type="protein sequence ID" value="AVO44026.1"/>
    <property type="molecule type" value="Genomic_DNA"/>
</dbReference>
<dbReference type="Pfam" id="PF02657">
    <property type="entry name" value="SufE"/>
    <property type="match status" value="1"/>
</dbReference>
<keyword evidence="4" id="KW-1185">Reference proteome</keyword>
<dbReference type="PANTHER" id="PTHR43597:SF5">
    <property type="entry name" value="SUFE-LIKE PROTEIN 2, CHLOROPLASTIC"/>
    <property type="match status" value="1"/>
</dbReference>
<dbReference type="InterPro" id="IPR003808">
    <property type="entry name" value="Fe-S_metab-assoc_dom"/>
</dbReference>
<name>A0A2S0N7D3_9HYPH</name>
<dbReference type="OrthoDB" id="9799320at2"/>
<evidence type="ECO:0000313" key="3">
    <source>
        <dbReference type="EMBL" id="AVO44026.1"/>
    </source>
</evidence>
<proteinExistence type="inferred from homology"/>
<organism evidence="3 4">
    <name type="scientific">Phreatobacter cathodiphilus</name>
    <dbReference type="NCBI Taxonomy" id="1868589"/>
    <lineage>
        <taxon>Bacteria</taxon>
        <taxon>Pseudomonadati</taxon>
        <taxon>Pseudomonadota</taxon>
        <taxon>Alphaproteobacteria</taxon>
        <taxon>Hyphomicrobiales</taxon>
        <taxon>Phreatobacteraceae</taxon>
        <taxon>Phreatobacter</taxon>
    </lineage>
</organism>
<dbReference type="AlphaFoldDB" id="A0A2S0N7D3"/>
<gene>
    <name evidence="3" type="ORF">C6569_02515</name>
</gene>
<reference evidence="3 4" key="1">
    <citation type="submission" date="2018-03" db="EMBL/GenBank/DDBJ databases">
        <title>Genome sequencing of Phreatobacter sp.</title>
        <authorList>
            <person name="Kim S.-J."/>
            <person name="Heo J."/>
            <person name="Kwon S.-W."/>
        </authorList>
    </citation>
    <scope>NUCLEOTIDE SEQUENCE [LARGE SCALE GENOMIC DNA]</scope>
    <source>
        <strain evidence="3 4">S-12</strain>
    </source>
</reference>
<evidence type="ECO:0000256" key="1">
    <source>
        <dbReference type="ARBA" id="ARBA00010282"/>
    </source>
</evidence>
<dbReference type="Proteomes" id="UP000237889">
    <property type="component" value="Chromosome"/>
</dbReference>
<sequence length="145" mass="16239">MSQLAAPAIDEIKEAFALIDDWEERYRYLIDIGKALPPLAPEQRSEENRVKGCASNVWLVTHVERPGPDAIMRFEGESDAHIVKGLVALTLAFYSGRPAREVARDDAFDLFRSFGLEQHLTPQRSNGVRSMIDRIRRDAAAAMSA</sequence>
<dbReference type="KEGG" id="phr:C6569_02515"/>
<dbReference type="SUPFAM" id="SSF82649">
    <property type="entry name" value="SufE/NifU"/>
    <property type="match status" value="1"/>
</dbReference>
<accession>A0A2S0N7D3</accession>
<evidence type="ECO:0000313" key="4">
    <source>
        <dbReference type="Proteomes" id="UP000237889"/>
    </source>
</evidence>
<dbReference type="PANTHER" id="PTHR43597">
    <property type="entry name" value="SULFUR ACCEPTOR PROTEIN CSDE"/>
    <property type="match status" value="1"/>
</dbReference>
<evidence type="ECO:0000259" key="2">
    <source>
        <dbReference type="Pfam" id="PF02657"/>
    </source>
</evidence>
<dbReference type="RefSeq" id="WP_106747356.1">
    <property type="nucleotide sequence ID" value="NZ_CP027668.1"/>
</dbReference>
<dbReference type="Gene3D" id="3.90.1010.10">
    <property type="match status" value="1"/>
</dbReference>
<feature type="domain" description="Fe-S metabolism associated" evidence="2">
    <location>
        <begin position="14"/>
        <end position="137"/>
    </location>
</feature>
<protein>
    <submittedName>
        <fullName evidence="3">Cysteine desulfuration protein SufE</fullName>
    </submittedName>
</protein>
<comment type="similarity">
    <text evidence="1">Belongs to the SufE family.</text>
</comment>